<dbReference type="Gene3D" id="3.40.50.970">
    <property type="match status" value="2"/>
</dbReference>
<dbReference type="PANTHER" id="PTHR42981">
    <property type="entry name" value="PYRUVATE DEHYDROGENASE [UBIQUINONE]"/>
    <property type="match status" value="1"/>
</dbReference>
<dbReference type="SUPFAM" id="SSF52518">
    <property type="entry name" value="Thiamin diphosphate-binding fold (THDP-binding)"/>
    <property type="match status" value="2"/>
</dbReference>
<dbReference type="Proteomes" id="UP001171751">
    <property type="component" value="Unassembled WGS sequence"/>
</dbReference>
<accession>A0AA43ZT24</accession>
<dbReference type="CDD" id="cd02014">
    <property type="entry name" value="TPP_POX"/>
    <property type="match status" value="1"/>
</dbReference>
<dbReference type="InterPro" id="IPR012000">
    <property type="entry name" value="Thiamin_PyroP_enz_cen_dom"/>
</dbReference>
<reference evidence="8" key="1">
    <citation type="submission" date="2023-07" db="EMBL/GenBank/DDBJ databases">
        <title>Between Cages and Wild: Unraveling the Impact of Captivity on Animal Microbiomes and Antimicrobial Resistance.</title>
        <authorList>
            <person name="Schmartz G.P."/>
            <person name="Rehner J."/>
            <person name="Schuff M.J."/>
            <person name="Becker S.L."/>
            <person name="Kravczyk M."/>
            <person name="Gurevich A."/>
            <person name="Francke R."/>
            <person name="Mueller R."/>
            <person name="Keller V."/>
            <person name="Keller A."/>
        </authorList>
    </citation>
    <scope>NUCLEOTIDE SEQUENCE</scope>
    <source>
        <strain evidence="8">S39M_St_73</strain>
    </source>
</reference>
<dbReference type="NCBIfam" id="TIGR02720">
    <property type="entry name" value="pyruv_oxi_spxB"/>
    <property type="match status" value="1"/>
</dbReference>
<dbReference type="InterPro" id="IPR047211">
    <property type="entry name" value="POXB-like"/>
</dbReference>
<dbReference type="InterPro" id="IPR014092">
    <property type="entry name" value="Pyruvate_oxidase"/>
</dbReference>
<feature type="domain" description="Thiamine pyrophosphate enzyme TPP-binding" evidence="6">
    <location>
        <begin position="388"/>
        <end position="537"/>
    </location>
</feature>
<evidence type="ECO:0000259" key="6">
    <source>
        <dbReference type="Pfam" id="PF02775"/>
    </source>
</evidence>
<dbReference type="GO" id="GO:0030976">
    <property type="term" value="F:thiamine pyrophosphate binding"/>
    <property type="evidence" value="ECO:0007669"/>
    <property type="project" value="InterPro"/>
</dbReference>
<evidence type="ECO:0000259" key="7">
    <source>
        <dbReference type="Pfam" id="PF02776"/>
    </source>
</evidence>
<evidence type="ECO:0000256" key="2">
    <source>
        <dbReference type="ARBA" id="ARBA00023052"/>
    </source>
</evidence>
<proteinExistence type="inferred from homology"/>
<dbReference type="Pfam" id="PF02776">
    <property type="entry name" value="TPP_enzyme_N"/>
    <property type="match status" value="1"/>
</dbReference>
<dbReference type="EMBL" id="JAUNQW010000017">
    <property type="protein sequence ID" value="MDO5457593.1"/>
    <property type="molecule type" value="Genomic_DNA"/>
</dbReference>
<evidence type="ECO:0000256" key="3">
    <source>
        <dbReference type="NCBIfam" id="TIGR02720"/>
    </source>
</evidence>
<dbReference type="SUPFAM" id="SSF52467">
    <property type="entry name" value="DHS-like NAD/FAD-binding domain"/>
    <property type="match status" value="1"/>
</dbReference>
<dbReference type="InterPro" id="IPR047210">
    <property type="entry name" value="TPP_PYR_POXB-like"/>
</dbReference>
<comment type="similarity">
    <text evidence="1 4">Belongs to the TPP enzyme family.</text>
</comment>
<keyword evidence="8" id="KW-0560">Oxidoreductase</keyword>
<dbReference type="PANTHER" id="PTHR42981:SF2">
    <property type="entry name" value="PYRUVATE DEHYDROGENASE [UBIQUINONE]"/>
    <property type="match status" value="1"/>
</dbReference>
<feature type="domain" description="Thiamine pyrophosphate enzyme N-terminal TPP-binding" evidence="7">
    <location>
        <begin position="12"/>
        <end position="121"/>
    </location>
</feature>
<evidence type="ECO:0000313" key="9">
    <source>
        <dbReference type="Proteomes" id="UP001171751"/>
    </source>
</evidence>
<sequence>MKKEKLPAAVAALRVMQEWGVERIYGLPAGSLNTWMDALYDEQEKMDFIQVRHEEVGALAASMQYKFSGKIGVCLGSGGPGATHLINGLYDAKHDNIPLLAIMGTRDEKELNLDAFQEFNQNPYYNDAAVYNRRVAYAEQLPKVIDEAIRTAISQKGVAVVEVPVNYGWVEIDADSFYSSASSHRKYPHPLLNEEDIDAAVEILENAKRPVIYAGIGTRGNGDAVVELSRKLKAPVAITGINYDTFDYAFEAQLGSAYRVARKTANEAIDEADTILFTGSNFPFSEVEGFFDHVDNFINIDIDPHKLGKRHQADAAILGDAGDAIRSITQKISVKEESPWYRANLDNIKNWSEYTSYLEEKTQGPLQLYQVYHAINQAADEDAIYSIDVGNTTQTSGRHLKLTPKNMWRTSALFATMGNGLPGALAAKAEFPHRQVWNLCGDGAFSMVYPDIVTAVQYQLPSISVVFSNREYGFIKNAQEESNQQHYGVDFMDIDFAKIAEAQGAVGYTVREIEELEKIFQQAVQDEKAGKVVVIDCKITDDRPMPVENLVLDPKHHAQEDIEAYKKRYEAENLKPFREFLEKQGLSSRHQ</sequence>
<evidence type="ECO:0000313" key="8">
    <source>
        <dbReference type="EMBL" id="MDO5457593.1"/>
    </source>
</evidence>
<dbReference type="InterPro" id="IPR029035">
    <property type="entry name" value="DHS-like_NAD/FAD-binding_dom"/>
</dbReference>
<evidence type="ECO:0000259" key="5">
    <source>
        <dbReference type="Pfam" id="PF00205"/>
    </source>
</evidence>
<dbReference type="InterPro" id="IPR029061">
    <property type="entry name" value="THDP-binding"/>
</dbReference>
<comment type="caution">
    <text evidence="8">The sequence shown here is derived from an EMBL/GenBank/DDBJ whole genome shotgun (WGS) entry which is preliminary data.</text>
</comment>
<organism evidence="8 9">
    <name type="scientific">Atopococcus tabaci</name>
    <dbReference type="NCBI Taxonomy" id="269774"/>
    <lineage>
        <taxon>Bacteria</taxon>
        <taxon>Bacillati</taxon>
        <taxon>Bacillota</taxon>
        <taxon>Bacilli</taxon>
        <taxon>Lactobacillales</taxon>
        <taxon>Carnobacteriaceae</taxon>
        <taxon>Atopococcus</taxon>
    </lineage>
</organism>
<dbReference type="EC" id="1.2.3.3" evidence="3"/>
<dbReference type="InterPro" id="IPR012001">
    <property type="entry name" value="Thiamin_PyroP_enz_TPP-bd_dom"/>
</dbReference>
<feature type="domain" description="Thiamine pyrophosphate enzyme central" evidence="5">
    <location>
        <begin position="197"/>
        <end position="327"/>
    </location>
</feature>
<dbReference type="InterPro" id="IPR011766">
    <property type="entry name" value="TPP_enzyme_TPP-bd"/>
</dbReference>
<keyword evidence="2 4" id="KW-0786">Thiamine pyrophosphate</keyword>
<evidence type="ECO:0000256" key="4">
    <source>
        <dbReference type="RuleBase" id="RU362132"/>
    </source>
</evidence>
<dbReference type="Pfam" id="PF02775">
    <property type="entry name" value="TPP_enzyme_C"/>
    <property type="match status" value="1"/>
</dbReference>
<keyword evidence="8" id="KW-0670">Pyruvate</keyword>
<gene>
    <name evidence="8" type="primary">spxB</name>
    <name evidence="8" type="ORF">Q4F26_04530</name>
</gene>
<keyword evidence="9" id="KW-1185">Reference proteome</keyword>
<dbReference type="GO" id="GO:0047112">
    <property type="term" value="F:pyruvate oxidase activity"/>
    <property type="evidence" value="ECO:0007669"/>
    <property type="project" value="UniProtKB-UniRule"/>
</dbReference>
<dbReference type="InterPro" id="IPR000399">
    <property type="entry name" value="TPP-bd_CS"/>
</dbReference>
<dbReference type="Gene3D" id="1.10.10.940">
    <property type="match status" value="1"/>
</dbReference>
<name>A0AA43ZT24_9LACT</name>
<protein>
    <recommendedName>
        <fullName evidence="3">Pyruvate oxidase</fullName>
        <ecNumber evidence="3">1.2.3.3</ecNumber>
    </recommendedName>
</protein>
<dbReference type="PROSITE" id="PS00187">
    <property type="entry name" value="TPP_ENZYMES"/>
    <property type="match status" value="1"/>
</dbReference>
<dbReference type="Gene3D" id="3.40.50.1220">
    <property type="entry name" value="TPP-binding domain"/>
    <property type="match status" value="1"/>
</dbReference>
<dbReference type="GO" id="GO:0000287">
    <property type="term" value="F:magnesium ion binding"/>
    <property type="evidence" value="ECO:0007669"/>
    <property type="project" value="InterPro"/>
</dbReference>
<dbReference type="AlphaFoldDB" id="A0AA43ZT24"/>
<dbReference type="CDD" id="cd07039">
    <property type="entry name" value="TPP_PYR_POX"/>
    <property type="match status" value="1"/>
</dbReference>
<evidence type="ECO:0000256" key="1">
    <source>
        <dbReference type="ARBA" id="ARBA00007812"/>
    </source>
</evidence>
<dbReference type="InterPro" id="IPR047212">
    <property type="entry name" value="TPP_POXB-like"/>
</dbReference>
<dbReference type="Pfam" id="PF00205">
    <property type="entry name" value="TPP_enzyme_M"/>
    <property type="match status" value="1"/>
</dbReference>